<dbReference type="Proteomes" id="UP001431572">
    <property type="component" value="Chromosome 2"/>
</dbReference>
<feature type="domain" description="PBP" evidence="5">
    <location>
        <begin position="110"/>
        <end position="392"/>
    </location>
</feature>
<name>A0A8T7M891_9CHLR</name>
<evidence type="ECO:0000259" key="5">
    <source>
        <dbReference type="Pfam" id="PF12849"/>
    </source>
</evidence>
<keyword evidence="4" id="KW-0732">Signal</keyword>
<evidence type="ECO:0000313" key="8">
    <source>
        <dbReference type="Proteomes" id="UP000521676"/>
    </source>
</evidence>
<dbReference type="Pfam" id="PF12849">
    <property type="entry name" value="PBP_like_2"/>
    <property type="match status" value="1"/>
</dbReference>
<dbReference type="PROSITE" id="PS51257">
    <property type="entry name" value="PROKAR_LIPOPROTEIN"/>
    <property type="match status" value="1"/>
</dbReference>
<keyword evidence="2" id="KW-0813">Transport</keyword>
<evidence type="ECO:0000313" key="6">
    <source>
        <dbReference type="EMBL" id="NWJ48261.1"/>
    </source>
</evidence>
<dbReference type="PANTHER" id="PTHR42996">
    <property type="entry name" value="PHOSPHATE-BINDING PROTEIN PSTS"/>
    <property type="match status" value="1"/>
</dbReference>
<accession>A0A8T7M891</accession>
<dbReference type="RefSeq" id="WP_341470102.1">
    <property type="nucleotide sequence ID" value="NZ_CP128400.1"/>
</dbReference>
<protein>
    <submittedName>
        <fullName evidence="6">Phosphate ABC transporter substrate-binding protein PstS</fullName>
    </submittedName>
</protein>
<dbReference type="InterPro" id="IPR050962">
    <property type="entry name" value="Phosphate-bind_PstS"/>
</dbReference>
<dbReference type="GO" id="GO:0042301">
    <property type="term" value="F:phosphate ion binding"/>
    <property type="evidence" value="ECO:0007669"/>
    <property type="project" value="InterPro"/>
</dbReference>
<feature type="signal peptide" evidence="4">
    <location>
        <begin position="1"/>
        <end position="30"/>
    </location>
</feature>
<dbReference type="PANTHER" id="PTHR42996:SF1">
    <property type="entry name" value="PHOSPHATE-BINDING PROTEIN PSTS"/>
    <property type="match status" value="1"/>
</dbReference>
<dbReference type="GO" id="GO:0035435">
    <property type="term" value="P:phosphate ion transmembrane transport"/>
    <property type="evidence" value="ECO:0007669"/>
    <property type="project" value="InterPro"/>
</dbReference>
<dbReference type="SUPFAM" id="SSF53850">
    <property type="entry name" value="Periplasmic binding protein-like II"/>
    <property type="match status" value="1"/>
</dbReference>
<dbReference type="EMBL" id="CP128400">
    <property type="protein sequence ID" value="WJW68197.1"/>
    <property type="molecule type" value="Genomic_DNA"/>
</dbReference>
<feature type="chain" id="PRO_5035721427" evidence="4">
    <location>
        <begin position="31"/>
        <end position="436"/>
    </location>
</feature>
<gene>
    <name evidence="6" type="primary">pstS</name>
    <name evidence="6" type="ORF">HXX08_20590</name>
    <name evidence="7" type="ORF">OZ401_003801</name>
</gene>
<dbReference type="NCBIfam" id="TIGR00975">
    <property type="entry name" value="3a0107s03"/>
    <property type="match status" value="1"/>
</dbReference>
<evidence type="ECO:0000256" key="1">
    <source>
        <dbReference type="ARBA" id="ARBA00008725"/>
    </source>
</evidence>
<dbReference type="GO" id="GO:0043190">
    <property type="term" value="C:ATP-binding cassette (ABC) transporter complex"/>
    <property type="evidence" value="ECO:0007669"/>
    <property type="project" value="InterPro"/>
</dbReference>
<dbReference type="CDD" id="cd13565">
    <property type="entry name" value="PBP2_PstS"/>
    <property type="match status" value="1"/>
</dbReference>
<proteinExistence type="inferred from homology"/>
<reference evidence="6 8" key="1">
    <citation type="submission" date="2020-06" db="EMBL/GenBank/DDBJ databases">
        <title>Anoxygenic phototrophic Chloroflexota member uses a Type I reaction center.</title>
        <authorList>
            <person name="Tsuji J.M."/>
            <person name="Shaw N.A."/>
            <person name="Nagashima S."/>
            <person name="Venkiteswaran J."/>
            <person name="Schiff S.L."/>
            <person name="Hanada S."/>
            <person name="Tank M."/>
            <person name="Neufeld J.D."/>
        </authorList>
    </citation>
    <scope>NUCLEOTIDE SEQUENCE [LARGE SCALE GENOMIC DNA]</scope>
    <source>
        <strain evidence="6">L227-S17</strain>
    </source>
</reference>
<sequence length="436" mass="44173">MFSRTKSLNPKFLVALALTLVLALVLTACGDNTATPVPATTAAATTAAGTTTTAAATTAAATTAAATTAAGTTTTAAATTAAATTAAATSAAATAAASVTPPGGYKVTANVTLSGSGATFPDPAYQQWLKDFVAVNPSVKLTYTGVGSGAGRKSFFAGEVDFAGSDGYPTDAEITSYGKPILTIPMTLGAVVLAYNLDGVTTLKLSPDTIGAIYTGKVTKWNDAKIAAENAGVTLPDLAITLAVRQDDSGTSSVFSNWLAEVSPDFKALNAAGSTPKWEAAGLNPVKAPKNDGVTGLIKQTKGTLGYIESSYAQANNIPYALVKNPAGNYVNASVEAISAAALGGSVPDNLKLKVTQSADPKAYPIASTTWIIIPKEIASKDKADAVLRFLWWATQDSAPIETAKKLGYAPLPTAVQDKVRSTLLTVTSGGAPVLK</sequence>
<dbReference type="Proteomes" id="UP000521676">
    <property type="component" value="Unassembled WGS sequence"/>
</dbReference>
<dbReference type="InterPro" id="IPR005673">
    <property type="entry name" value="ABC_phos-bd_PstS"/>
</dbReference>
<dbReference type="Gene3D" id="3.40.190.10">
    <property type="entry name" value="Periplasmic binding protein-like II"/>
    <property type="match status" value="2"/>
</dbReference>
<dbReference type="EMBL" id="JACATZ010000003">
    <property type="protein sequence ID" value="NWJ48261.1"/>
    <property type="molecule type" value="Genomic_DNA"/>
</dbReference>
<evidence type="ECO:0000256" key="4">
    <source>
        <dbReference type="SAM" id="SignalP"/>
    </source>
</evidence>
<dbReference type="PIRSF" id="PIRSF002756">
    <property type="entry name" value="PstS"/>
    <property type="match status" value="1"/>
</dbReference>
<evidence type="ECO:0000313" key="7">
    <source>
        <dbReference type="EMBL" id="WJW68197.1"/>
    </source>
</evidence>
<organism evidence="6 8">
    <name type="scientific">Candidatus Chlorohelix allophototropha</name>
    <dbReference type="NCBI Taxonomy" id="3003348"/>
    <lineage>
        <taxon>Bacteria</taxon>
        <taxon>Bacillati</taxon>
        <taxon>Chloroflexota</taxon>
        <taxon>Chloroflexia</taxon>
        <taxon>Candidatus Chloroheliales</taxon>
        <taxon>Candidatus Chloroheliaceae</taxon>
        <taxon>Candidatus Chlorohelix</taxon>
    </lineage>
</organism>
<reference evidence="7" key="2">
    <citation type="journal article" date="2024" name="Nature">
        <title>Anoxygenic phototroph of the Chloroflexota uses a type I reaction centre.</title>
        <authorList>
            <person name="Tsuji J.M."/>
            <person name="Shaw N.A."/>
            <person name="Nagashima S."/>
            <person name="Venkiteswaran J.J."/>
            <person name="Schiff S.L."/>
            <person name="Watanabe T."/>
            <person name="Fukui M."/>
            <person name="Hanada S."/>
            <person name="Tank M."/>
            <person name="Neufeld J.D."/>
        </authorList>
    </citation>
    <scope>NUCLEOTIDE SEQUENCE</scope>
    <source>
        <strain evidence="7">L227-S17</strain>
    </source>
</reference>
<dbReference type="AlphaFoldDB" id="A0A8T7M891"/>
<keyword evidence="9" id="KW-1185">Reference proteome</keyword>
<comment type="similarity">
    <text evidence="1">Belongs to the PstS family.</text>
</comment>
<dbReference type="InterPro" id="IPR024370">
    <property type="entry name" value="PBP_domain"/>
</dbReference>
<keyword evidence="3" id="KW-0592">Phosphate transport</keyword>
<evidence type="ECO:0000256" key="2">
    <source>
        <dbReference type="ARBA" id="ARBA00022448"/>
    </source>
</evidence>
<evidence type="ECO:0000256" key="3">
    <source>
        <dbReference type="ARBA" id="ARBA00022592"/>
    </source>
</evidence>
<evidence type="ECO:0000313" key="9">
    <source>
        <dbReference type="Proteomes" id="UP001431572"/>
    </source>
</evidence>